<dbReference type="AlphaFoldDB" id="A0A7H8R2E6"/>
<proteinExistence type="predicted"/>
<evidence type="ECO:0000313" key="2">
    <source>
        <dbReference type="EMBL" id="QKX60549.1"/>
    </source>
</evidence>
<keyword evidence="3" id="KW-1185">Reference proteome</keyword>
<evidence type="ECO:0000313" key="3">
    <source>
        <dbReference type="Proteomes" id="UP000509510"/>
    </source>
</evidence>
<feature type="region of interest" description="Disordered" evidence="1">
    <location>
        <begin position="1"/>
        <end position="27"/>
    </location>
</feature>
<sequence length="184" mass="20463">MAQSTPLNGVFGRDSNGNPRIEHHSWPPHDIDGIEWRNLTNEDIIALVTQKVMVAVVLQDTTQSHLATLGELNVIKQLFDEFNQLHKDEKPHFKIYFGFSLILYNGEHCISNRVRTIEAQLQQIAPHSATYSRVAHEMLAGHERIVTAKAWGISGDHPVVMGAHKVLPGSVVDVSTGFPGPSFK</sequence>
<dbReference type="EMBL" id="CP055901">
    <property type="protein sequence ID" value="QKX60549.1"/>
    <property type="molecule type" value="Genomic_DNA"/>
</dbReference>
<name>A0A7H8R2E6_TALRU</name>
<dbReference type="RefSeq" id="XP_035346725.1">
    <property type="nucleotide sequence ID" value="XM_035490832.1"/>
</dbReference>
<protein>
    <submittedName>
        <fullName evidence="2">Uncharacterized protein</fullName>
    </submittedName>
</protein>
<dbReference type="GeneID" id="55995184"/>
<reference evidence="3" key="1">
    <citation type="submission" date="2020-06" db="EMBL/GenBank/DDBJ databases">
        <title>A chromosome-scale genome assembly of Talaromyces rugulosus W13939.</title>
        <authorList>
            <person name="Wang B."/>
            <person name="Guo L."/>
            <person name="Ye K."/>
            <person name="Wang L."/>
        </authorList>
    </citation>
    <scope>NUCLEOTIDE SEQUENCE [LARGE SCALE GENOMIC DNA]</scope>
    <source>
        <strain evidence="3">W13939</strain>
    </source>
</reference>
<evidence type="ECO:0000256" key="1">
    <source>
        <dbReference type="SAM" id="MobiDB-lite"/>
    </source>
</evidence>
<dbReference type="KEGG" id="trg:TRUGW13939_07694"/>
<dbReference type="OrthoDB" id="10638723at2759"/>
<dbReference type="Proteomes" id="UP000509510">
    <property type="component" value="Chromosome IV"/>
</dbReference>
<organism evidence="2 3">
    <name type="scientific">Talaromyces rugulosus</name>
    <name type="common">Penicillium rugulosum</name>
    <dbReference type="NCBI Taxonomy" id="121627"/>
    <lineage>
        <taxon>Eukaryota</taxon>
        <taxon>Fungi</taxon>
        <taxon>Dikarya</taxon>
        <taxon>Ascomycota</taxon>
        <taxon>Pezizomycotina</taxon>
        <taxon>Eurotiomycetes</taxon>
        <taxon>Eurotiomycetidae</taxon>
        <taxon>Eurotiales</taxon>
        <taxon>Trichocomaceae</taxon>
        <taxon>Talaromyces</taxon>
        <taxon>Talaromyces sect. Islandici</taxon>
    </lineage>
</organism>
<gene>
    <name evidence="2" type="ORF">TRUGW13939_07694</name>
</gene>
<accession>A0A7H8R2E6</accession>